<name>A0A1B2EF19_9HYPH</name>
<evidence type="ECO:0000256" key="1">
    <source>
        <dbReference type="SAM" id="Phobius"/>
    </source>
</evidence>
<gene>
    <name evidence="2" type="ORF">BB934_10305</name>
</gene>
<feature type="transmembrane region" description="Helical" evidence="1">
    <location>
        <begin position="41"/>
        <end position="60"/>
    </location>
</feature>
<protein>
    <recommendedName>
        <fullName evidence="3">HEAT repeat domain-containing protein</fullName>
    </recommendedName>
</protein>
<sequence length="349" mass="38449">MLSRKLENLRSRPELLIGGSVAAEIALVLHGWSSGAAMTELVLFHGIVSVFIIAGSLPWLRRSDSSAGMALYVVSLVALGPIGVVGCAVMELVRWISSRSSISFEEWYERLFPRALADRAQALYELIEWRGAKPSRESTVAPFCDVLDQGSVVQKQSVVTLIADHFKPEFSPALQRALNDPEPAIRVQAATAVARIENHFLQRSVVLQEERARDPGNPSIMRRIALHHESYAQTGLLDSERAASERTIALDINMKLLRASPRDPELVATVARLLLELDRPGLAMRLLMPWLRAKSIPHPLVAPMADALYSLKRLSLLRRVSARLLSSLTASAEDEPIRASLGLWTPAHG</sequence>
<reference evidence="2" key="1">
    <citation type="submission" date="2016-07" db="EMBL/GenBank/DDBJ databases">
        <title>Microvirga ossetica sp. nov. a new species of rhizobia isolated from root nodules of the legume species Vicia alpestris Steven originated from North Ossetia region in the Caucasus.</title>
        <authorList>
            <person name="Safronova V.I."/>
            <person name="Kuznetsova I.G."/>
            <person name="Sazanova A.L."/>
            <person name="Belimov A."/>
            <person name="Andronov E."/>
            <person name="Osledkin Y.S."/>
            <person name="Onishchuk O.P."/>
            <person name="Kurchak O.N."/>
            <person name="Shaposhnikov A.I."/>
            <person name="Willems A."/>
            <person name="Tikhonovich I.A."/>
        </authorList>
    </citation>
    <scope>NUCLEOTIDE SEQUENCE [LARGE SCALE GENOMIC DNA]</scope>
    <source>
        <strain evidence="2">V5/3M</strain>
    </source>
</reference>
<evidence type="ECO:0008006" key="3">
    <source>
        <dbReference type="Google" id="ProtNLM"/>
    </source>
</evidence>
<feature type="transmembrane region" description="Helical" evidence="1">
    <location>
        <begin position="15"/>
        <end position="35"/>
    </location>
</feature>
<organism evidence="2">
    <name type="scientific">Microvirga ossetica</name>
    <dbReference type="NCBI Taxonomy" id="1882682"/>
    <lineage>
        <taxon>Bacteria</taxon>
        <taxon>Pseudomonadati</taxon>
        <taxon>Pseudomonadota</taxon>
        <taxon>Alphaproteobacteria</taxon>
        <taxon>Hyphomicrobiales</taxon>
        <taxon>Methylobacteriaceae</taxon>
        <taxon>Microvirga</taxon>
    </lineage>
</organism>
<proteinExistence type="predicted"/>
<dbReference type="InterPro" id="IPR016024">
    <property type="entry name" value="ARM-type_fold"/>
</dbReference>
<evidence type="ECO:0000313" key="2">
    <source>
        <dbReference type="EMBL" id="ANY78563.1"/>
    </source>
</evidence>
<dbReference type="EMBL" id="CP016616">
    <property type="protein sequence ID" value="ANY78563.1"/>
    <property type="molecule type" value="Genomic_DNA"/>
</dbReference>
<dbReference type="Gene3D" id="1.25.10.10">
    <property type="entry name" value="Leucine-rich Repeat Variant"/>
    <property type="match status" value="1"/>
</dbReference>
<dbReference type="KEGG" id="moc:BB934_10305"/>
<dbReference type="SUPFAM" id="SSF48371">
    <property type="entry name" value="ARM repeat"/>
    <property type="match status" value="1"/>
</dbReference>
<accession>A0A1B2EF19</accession>
<keyword evidence="1" id="KW-0812">Transmembrane</keyword>
<dbReference type="AlphaFoldDB" id="A0A1B2EF19"/>
<keyword evidence="1" id="KW-1133">Transmembrane helix</keyword>
<keyword evidence="1" id="KW-0472">Membrane</keyword>
<feature type="transmembrane region" description="Helical" evidence="1">
    <location>
        <begin position="72"/>
        <end position="96"/>
    </location>
</feature>
<dbReference type="InterPro" id="IPR011989">
    <property type="entry name" value="ARM-like"/>
</dbReference>